<dbReference type="EMBL" id="JANJOU010000010">
    <property type="protein sequence ID" value="MCR0983138.1"/>
    <property type="molecule type" value="Genomic_DNA"/>
</dbReference>
<evidence type="ECO:0000313" key="2">
    <source>
        <dbReference type="Proteomes" id="UP001524642"/>
    </source>
</evidence>
<organism evidence="1 2">
    <name type="scientific">Roseomonas populi</name>
    <dbReference type="NCBI Taxonomy" id="3121582"/>
    <lineage>
        <taxon>Bacteria</taxon>
        <taxon>Pseudomonadati</taxon>
        <taxon>Pseudomonadota</taxon>
        <taxon>Alphaproteobacteria</taxon>
        <taxon>Acetobacterales</taxon>
        <taxon>Roseomonadaceae</taxon>
        <taxon>Roseomonas</taxon>
    </lineage>
</organism>
<proteinExistence type="predicted"/>
<accession>A0ABT1X4W9</accession>
<name>A0ABT1X4W9_9PROT</name>
<dbReference type="RefSeq" id="WP_257716807.1">
    <property type="nucleotide sequence ID" value="NZ_JANJOU010000010.1"/>
</dbReference>
<reference evidence="1 2" key="1">
    <citation type="submission" date="2022-06" db="EMBL/GenBank/DDBJ databases">
        <title>Roseomonas CN29.</title>
        <authorList>
            <person name="Cheng Y."/>
            <person name="He X."/>
        </authorList>
    </citation>
    <scope>NUCLEOTIDE SEQUENCE [LARGE SCALE GENOMIC DNA]</scope>
    <source>
        <strain evidence="1 2">CN29</strain>
    </source>
</reference>
<dbReference type="Proteomes" id="UP001524642">
    <property type="component" value="Unassembled WGS sequence"/>
</dbReference>
<comment type="caution">
    <text evidence="1">The sequence shown here is derived from an EMBL/GenBank/DDBJ whole genome shotgun (WGS) entry which is preliminary data.</text>
</comment>
<keyword evidence="2" id="KW-1185">Reference proteome</keyword>
<sequence>MRIFLPNVTRPKKAAKHVARLLGVPLAQSQRAVARACGYRDWHELEGGLASSPHSPLDTELAYDDFVQRHARLALGLAGALGIPDGDAQHALSGARLTGDRPPNLADQIAIRLACFRATSMPLSAPRMPGAVGRLKSSGLDGQVVILRESGKATRVVSHGSSSMLVADFEYITPRTPLPLFLPMRLHMPYGFWTEAEGSIVVFSRDYKPMWRIRPDSSVERVEPWLWIRHVRETYLWQVGDEPWENPDVAARLEGWLAERSILGLPILADALPALVHERHASMSDAARLLQDARSPAALLATT</sequence>
<evidence type="ECO:0000313" key="1">
    <source>
        <dbReference type="EMBL" id="MCR0983138.1"/>
    </source>
</evidence>
<gene>
    <name evidence="1" type="ORF">NRP21_13860</name>
</gene>
<protein>
    <submittedName>
        <fullName evidence="1">Uncharacterized protein</fullName>
    </submittedName>
</protein>